<feature type="compositionally biased region" description="Polar residues" evidence="1">
    <location>
        <begin position="116"/>
        <end position="128"/>
    </location>
</feature>
<dbReference type="Proteomes" id="UP000567179">
    <property type="component" value="Unassembled WGS sequence"/>
</dbReference>
<feature type="compositionally biased region" description="Low complexity" evidence="1">
    <location>
        <begin position="291"/>
        <end position="313"/>
    </location>
</feature>
<feature type="region of interest" description="Disordered" evidence="1">
    <location>
        <begin position="61"/>
        <end position="218"/>
    </location>
</feature>
<dbReference type="OrthoDB" id="2537141at2759"/>
<dbReference type="AlphaFoldDB" id="A0A8H5BG42"/>
<evidence type="ECO:0000313" key="3">
    <source>
        <dbReference type="Proteomes" id="UP000567179"/>
    </source>
</evidence>
<evidence type="ECO:0000313" key="2">
    <source>
        <dbReference type="EMBL" id="KAF5322428.1"/>
    </source>
</evidence>
<sequence>MPTAFQRTFSDLAGDPISLTLAHVSAVPKRNNEQYITAYLKLISKSLKQWALDGAKESASWGALAEETENNPPSKATREGFGSPILKARVPERNDRAHESPAVLQQTKGRKELGATTRNNHATTITKEGSSKPHATKVKEQNNPNHKDARSTAQKSKIQTKKRAVTAHSDSEVEKRLSERRERKKLKRNIMSPEVSDSESQIDPKKDKKVRKSTRKTPTGFALMHGFSATNVGKNRLTLDRILQNTGVFMKGRASSATKVVKNGKSGVFSESDFLKKGPRLTTKTKARQNSAPPSLSGSSASTSTSSSTSPIRQKPKTEKRPEKKRRSRSPAISLDAPIAESLISSISTTAPAKQPCPAYDPENSIIWDIEKDSHVSASASKIGTILVKVPHTLGREQADPQSGIVKSQPTHAASTERLRNDCTDHAKRQDSRVTLDRSSVLSLGPSESASQLGKASARRLQPVFSSTSKYFKPAITPREPSPVGDLLGPSTTIYAPKNERLIAPPQDVAPADGTGAFRSDLEQTINLDKDRVLDWEVQNTQDADHLLSYSDEPCFWSQIGHDIGLQYDIPICDDSLSNSNVYPVNDYDVSSDIASLQGPDNLDPQLDMGPAIFIDGYEPSFDDDDYGDFLLDDTLLAPGMELTCEEDYTICHDQDMGCIPSTQTSEWTDSSTLPIMDEYCVSDIPLGQEFPEDDTMEEASIVTGGTSSDLSTTSAALVAFQQGRDLLRGFGGLSGDKVSQGLSKTEAEVAVNLRRDHWLPQRF</sequence>
<name>A0A8H5BG42_9AGAR</name>
<reference evidence="2 3" key="1">
    <citation type="journal article" date="2020" name="ISME J.">
        <title>Uncovering the hidden diversity of litter-decomposition mechanisms in mushroom-forming fungi.</title>
        <authorList>
            <person name="Floudas D."/>
            <person name="Bentzer J."/>
            <person name="Ahren D."/>
            <person name="Johansson T."/>
            <person name="Persson P."/>
            <person name="Tunlid A."/>
        </authorList>
    </citation>
    <scope>NUCLEOTIDE SEQUENCE [LARGE SCALE GENOMIC DNA]</scope>
    <source>
        <strain evidence="2 3">CBS 101986</strain>
    </source>
</reference>
<gene>
    <name evidence="2" type="ORF">D9619_000428</name>
</gene>
<feature type="compositionally biased region" description="Basic and acidic residues" evidence="1">
    <location>
        <begin position="137"/>
        <end position="150"/>
    </location>
</feature>
<accession>A0A8H5BG42</accession>
<feature type="compositionally biased region" description="Basic and acidic residues" evidence="1">
    <location>
        <begin position="169"/>
        <end position="181"/>
    </location>
</feature>
<comment type="caution">
    <text evidence="2">The sequence shown here is derived from an EMBL/GenBank/DDBJ whole genome shotgun (WGS) entry which is preliminary data.</text>
</comment>
<feature type="region of interest" description="Disordered" evidence="1">
    <location>
        <begin position="279"/>
        <end position="337"/>
    </location>
</feature>
<feature type="compositionally biased region" description="Polar residues" evidence="1">
    <location>
        <begin position="405"/>
        <end position="414"/>
    </location>
</feature>
<dbReference type="EMBL" id="JAACJJ010000028">
    <property type="protein sequence ID" value="KAF5322428.1"/>
    <property type="molecule type" value="Genomic_DNA"/>
</dbReference>
<feature type="region of interest" description="Disordered" evidence="1">
    <location>
        <begin position="398"/>
        <end position="456"/>
    </location>
</feature>
<feature type="compositionally biased region" description="Polar residues" evidence="1">
    <location>
        <begin position="437"/>
        <end position="454"/>
    </location>
</feature>
<feature type="compositionally biased region" description="Basic and acidic residues" evidence="1">
    <location>
        <begin position="89"/>
        <end position="99"/>
    </location>
</feature>
<keyword evidence="3" id="KW-1185">Reference proteome</keyword>
<proteinExistence type="predicted"/>
<feature type="compositionally biased region" description="Basic and acidic residues" evidence="1">
    <location>
        <begin position="415"/>
        <end position="436"/>
    </location>
</feature>
<protein>
    <submittedName>
        <fullName evidence="2">Uncharacterized protein</fullName>
    </submittedName>
</protein>
<organism evidence="2 3">
    <name type="scientific">Psilocybe cf. subviscida</name>
    <dbReference type="NCBI Taxonomy" id="2480587"/>
    <lineage>
        <taxon>Eukaryota</taxon>
        <taxon>Fungi</taxon>
        <taxon>Dikarya</taxon>
        <taxon>Basidiomycota</taxon>
        <taxon>Agaricomycotina</taxon>
        <taxon>Agaricomycetes</taxon>
        <taxon>Agaricomycetidae</taxon>
        <taxon>Agaricales</taxon>
        <taxon>Agaricineae</taxon>
        <taxon>Strophariaceae</taxon>
        <taxon>Psilocybe</taxon>
    </lineage>
</organism>
<evidence type="ECO:0000256" key="1">
    <source>
        <dbReference type="SAM" id="MobiDB-lite"/>
    </source>
</evidence>